<dbReference type="OrthoDB" id="194775at2759"/>
<reference evidence="8 9" key="1">
    <citation type="submission" date="2021-08" db="EMBL/GenBank/DDBJ databases">
        <title>Draft Genome Sequence of Phanerochaete sordida strain YK-624.</title>
        <authorList>
            <person name="Mori T."/>
            <person name="Dohra H."/>
            <person name="Suzuki T."/>
            <person name="Kawagishi H."/>
            <person name="Hirai H."/>
        </authorList>
    </citation>
    <scope>NUCLEOTIDE SEQUENCE [LARGE SCALE GENOMIC DNA]</scope>
    <source>
        <strain evidence="8 9">YK-624</strain>
    </source>
</reference>
<keyword evidence="4" id="KW-0007">Acetylation</keyword>
<evidence type="ECO:0000313" key="8">
    <source>
        <dbReference type="EMBL" id="GJE86393.1"/>
    </source>
</evidence>
<dbReference type="Pfam" id="PF16752">
    <property type="entry name" value="TBCC_N"/>
    <property type="match status" value="1"/>
</dbReference>
<comment type="similarity">
    <text evidence="2">Belongs to the TBCC family.</text>
</comment>
<comment type="caution">
    <text evidence="8">The sequence shown here is derived from an EMBL/GenBank/DDBJ whole genome shotgun (WGS) entry which is preliminary data.</text>
</comment>
<dbReference type="InterPro" id="IPR016098">
    <property type="entry name" value="CAP/MinC_C"/>
</dbReference>
<dbReference type="PANTHER" id="PTHR15139:SF0">
    <property type="entry name" value="TUBULIN-SPECIFIC CHAPERONE C"/>
    <property type="match status" value="1"/>
</dbReference>
<sequence>MDASNKTLIQEFYTSFQASQSDLSARLAVLKAEGNAPQDAINALALDVAKLRKDLSDANAYLPSYDLRQYEQSLKSLEQSLDDLRTASAGKPKFSFKRKPAKTSACPSGPHPATTSNVASSSWASANSIVLSGHTRQRLTWSSVSSVSASTTDLSVTDLDSCIVDLCTGSASDAFPSLTAVHMRNVKNSIVILPHVKGSAMVHDMSNSVLAVGCHQFRMHTSTSVDVYFHIDSNPIIEHCTKLRFAPFPAALVEVPTPPAAVPNLSVQDFSHIRATPSPNWSVLPDEDYLRQEDWNRITTPDAGDLCELLQNFLSKSQA</sequence>
<evidence type="ECO:0000256" key="6">
    <source>
        <dbReference type="SAM" id="MobiDB-lite"/>
    </source>
</evidence>
<dbReference type="InterPro" id="IPR038397">
    <property type="entry name" value="TBCC_N_sf"/>
</dbReference>
<dbReference type="InterPro" id="IPR012945">
    <property type="entry name" value="Tubulin-bd_cofactor_C_dom"/>
</dbReference>
<evidence type="ECO:0000256" key="1">
    <source>
        <dbReference type="ARBA" id="ARBA00004496"/>
    </source>
</evidence>
<dbReference type="EMBL" id="BPQB01000004">
    <property type="protein sequence ID" value="GJE86393.1"/>
    <property type="molecule type" value="Genomic_DNA"/>
</dbReference>
<dbReference type="InterPro" id="IPR027684">
    <property type="entry name" value="TBCC"/>
</dbReference>
<proteinExistence type="inferred from homology"/>
<dbReference type="PROSITE" id="PS51329">
    <property type="entry name" value="C_CAP_COFACTOR_C"/>
    <property type="match status" value="1"/>
</dbReference>
<comment type="subunit">
    <text evidence="5">Supercomplex made of cofactors A to E. Cofactors A and D function by capturing and stabilizing tubulin in a quasi-native conformation. Cofactor E binds to the cofactor D-tubulin complex; interaction with cofactor C then causes the release of tubulin polypeptides that are committed to the native state.</text>
</comment>
<dbReference type="InterPro" id="IPR031925">
    <property type="entry name" value="TBCC_N"/>
</dbReference>
<organism evidence="8 9">
    <name type="scientific">Phanerochaete sordida</name>
    <dbReference type="NCBI Taxonomy" id="48140"/>
    <lineage>
        <taxon>Eukaryota</taxon>
        <taxon>Fungi</taxon>
        <taxon>Dikarya</taxon>
        <taxon>Basidiomycota</taxon>
        <taxon>Agaricomycotina</taxon>
        <taxon>Agaricomycetes</taxon>
        <taxon>Polyporales</taxon>
        <taxon>Phanerochaetaceae</taxon>
        <taxon>Phanerochaete</taxon>
    </lineage>
</organism>
<feature type="region of interest" description="Disordered" evidence="6">
    <location>
        <begin position="92"/>
        <end position="119"/>
    </location>
</feature>
<comment type="subcellular location">
    <subcellularLocation>
        <location evidence="1">Cytoplasm</location>
    </subcellularLocation>
</comment>
<dbReference type="GO" id="GO:0007021">
    <property type="term" value="P:tubulin complex assembly"/>
    <property type="evidence" value="ECO:0007669"/>
    <property type="project" value="TreeGrafter"/>
</dbReference>
<keyword evidence="3" id="KW-0963">Cytoplasm</keyword>
<keyword evidence="9" id="KW-1185">Reference proteome</keyword>
<dbReference type="Pfam" id="PF07986">
    <property type="entry name" value="TBCC"/>
    <property type="match status" value="1"/>
</dbReference>
<dbReference type="GO" id="GO:0015631">
    <property type="term" value="F:tubulin binding"/>
    <property type="evidence" value="ECO:0007669"/>
    <property type="project" value="InterPro"/>
</dbReference>
<feature type="domain" description="C-CAP/cofactor C-like" evidence="7">
    <location>
        <begin position="110"/>
        <end position="272"/>
    </location>
</feature>
<dbReference type="Gene3D" id="1.20.58.1250">
    <property type="entry name" value="Tubulin Binding Cofactor C, N-terminal domain"/>
    <property type="match status" value="1"/>
</dbReference>
<evidence type="ECO:0000256" key="4">
    <source>
        <dbReference type="ARBA" id="ARBA00022990"/>
    </source>
</evidence>
<evidence type="ECO:0000256" key="3">
    <source>
        <dbReference type="ARBA" id="ARBA00022490"/>
    </source>
</evidence>
<dbReference type="GO" id="GO:0005737">
    <property type="term" value="C:cytoplasm"/>
    <property type="evidence" value="ECO:0007669"/>
    <property type="project" value="UniProtKB-SubCell"/>
</dbReference>
<evidence type="ECO:0000313" key="9">
    <source>
        <dbReference type="Proteomes" id="UP000703269"/>
    </source>
</evidence>
<name>A0A9P3G196_9APHY</name>
<dbReference type="GO" id="GO:0007023">
    <property type="term" value="P:post-chaperonin tubulin folding pathway"/>
    <property type="evidence" value="ECO:0007669"/>
    <property type="project" value="InterPro"/>
</dbReference>
<dbReference type="Gene3D" id="2.160.20.70">
    <property type="match status" value="1"/>
</dbReference>
<gene>
    <name evidence="8" type="ORF">PsYK624_024730</name>
</gene>
<dbReference type="Proteomes" id="UP000703269">
    <property type="component" value="Unassembled WGS sequence"/>
</dbReference>
<protein>
    <submittedName>
        <fullName evidence="8">TBCC-domain-containing protein</fullName>
    </submittedName>
</protein>
<dbReference type="AlphaFoldDB" id="A0A9P3G196"/>
<dbReference type="InterPro" id="IPR017901">
    <property type="entry name" value="C-CAP_CF_C-like"/>
</dbReference>
<dbReference type="PANTHER" id="PTHR15139">
    <property type="entry name" value="TUBULIN FOLDING COFACTOR C"/>
    <property type="match status" value="1"/>
</dbReference>
<evidence type="ECO:0000256" key="2">
    <source>
        <dbReference type="ARBA" id="ARBA00008848"/>
    </source>
</evidence>
<evidence type="ECO:0000259" key="7">
    <source>
        <dbReference type="PROSITE" id="PS51329"/>
    </source>
</evidence>
<evidence type="ECO:0000256" key="5">
    <source>
        <dbReference type="ARBA" id="ARBA00026055"/>
    </source>
</evidence>
<accession>A0A9P3G196</accession>